<evidence type="ECO:0000256" key="4">
    <source>
        <dbReference type="ARBA" id="ARBA00022801"/>
    </source>
</evidence>
<dbReference type="GO" id="GO:0004190">
    <property type="term" value="F:aspartic-type endopeptidase activity"/>
    <property type="evidence" value="ECO:0007669"/>
    <property type="project" value="UniProtKB-KW"/>
</dbReference>
<dbReference type="AlphaFoldDB" id="A0A7X6DTV4"/>
<evidence type="ECO:0000313" key="6">
    <source>
        <dbReference type="Proteomes" id="UP000534783"/>
    </source>
</evidence>
<keyword evidence="2 5" id="KW-0645">Protease</keyword>
<dbReference type="PANTHER" id="PTHR30302">
    <property type="entry name" value="HYDROGENASE 1 MATURATION PROTEASE"/>
    <property type="match status" value="1"/>
</dbReference>
<dbReference type="InterPro" id="IPR000671">
    <property type="entry name" value="Peptidase_A31"/>
</dbReference>
<dbReference type="EMBL" id="VTOW01000005">
    <property type="protein sequence ID" value="NKE73287.1"/>
    <property type="molecule type" value="Genomic_DNA"/>
</dbReference>
<dbReference type="CDD" id="cd00518">
    <property type="entry name" value="H2MP"/>
    <property type="match status" value="1"/>
</dbReference>
<protein>
    <submittedName>
        <fullName evidence="5">Hydrogenase maturation protease</fullName>
    </submittedName>
</protein>
<organism evidence="5 6">
    <name type="scientific">Candidatus Manganitrophus noduliformans</name>
    <dbReference type="NCBI Taxonomy" id="2606439"/>
    <lineage>
        <taxon>Bacteria</taxon>
        <taxon>Pseudomonadati</taxon>
        <taxon>Nitrospirota</taxon>
        <taxon>Nitrospiria</taxon>
        <taxon>Candidatus Troglogloeales</taxon>
        <taxon>Candidatus Manganitrophaceae</taxon>
        <taxon>Candidatus Manganitrophus</taxon>
    </lineage>
</organism>
<gene>
    <name evidence="5" type="ORF">MNODULE_21240</name>
</gene>
<keyword evidence="4" id="KW-0378">Hydrolase</keyword>
<accession>A0A7X6DTV4</accession>
<dbReference type="Proteomes" id="UP000534783">
    <property type="component" value="Unassembled WGS sequence"/>
</dbReference>
<dbReference type="GO" id="GO:0008047">
    <property type="term" value="F:enzyme activator activity"/>
    <property type="evidence" value="ECO:0007669"/>
    <property type="project" value="InterPro"/>
</dbReference>
<keyword evidence="3" id="KW-0064">Aspartyl protease</keyword>
<dbReference type="SUPFAM" id="SSF53163">
    <property type="entry name" value="HybD-like"/>
    <property type="match status" value="1"/>
</dbReference>
<reference evidence="5 6" key="1">
    <citation type="journal article" date="2020" name="Nature">
        <title>Bacterial chemolithoautotrophy via manganese oxidation.</title>
        <authorList>
            <person name="Yu H."/>
            <person name="Leadbetter J.R."/>
        </authorList>
    </citation>
    <scope>NUCLEOTIDE SEQUENCE [LARGE SCALE GENOMIC DNA]</scope>
    <source>
        <strain evidence="5 6">Mn-1</strain>
    </source>
</reference>
<dbReference type="Pfam" id="PF01750">
    <property type="entry name" value="HycI"/>
    <property type="match status" value="1"/>
</dbReference>
<dbReference type="RefSeq" id="WP_168063212.1">
    <property type="nucleotide sequence ID" value="NZ_VTOW01000005.1"/>
</dbReference>
<comment type="similarity">
    <text evidence="1">Belongs to the peptidase A31 family.</text>
</comment>
<evidence type="ECO:0000256" key="2">
    <source>
        <dbReference type="ARBA" id="ARBA00022670"/>
    </source>
</evidence>
<name>A0A7X6DTV4_9BACT</name>
<keyword evidence="6" id="KW-1185">Reference proteome</keyword>
<dbReference type="NCBIfam" id="TIGR00072">
    <property type="entry name" value="hydrog_prot"/>
    <property type="match status" value="1"/>
</dbReference>
<dbReference type="GO" id="GO:0016485">
    <property type="term" value="P:protein processing"/>
    <property type="evidence" value="ECO:0007669"/>
    <property type="project" value="TreeGrafter"/>
</dbReference>
<dbReference type="InterPro" id="IPR023430">
    <property type="entry name" value="Pept_HybD-like_dom_sf"/>
</dbReference>
<sequence>MENRLSKIFVVGIGNDYRWDDAAGRIVARRLKTGAPLSTEIFEETGEGTSLLEAWRGAEDVFLIDAVQSGAPPGTVHRIDVSTQPLPASLFRHSTHAFGIAEAVELARVLHQLPPRLIIYGIEGERFDAGVGLSPAVEKAVAEVEARLREEIIKKG</sequence>
<comment type="caution">
    <text evidence="5">The sequence shown here is derived from an EMBL/GenBank/DDBJ whole genome shotgun (WGS) entry which is preliminary data.</text>
</comment>
<dbReference type="Gene3D" id="3.40.50.1450">
    <property type="entry name" value="HybD-like"/>
    <property type="match status" value="1"/>
</dbReference>
<dbReference type="PANTHER" id="PTHR30302:SF1">
    <property type="entry name" value="HYDROGENASE 2 MATURATION PROTEASE"/>
    <property type="match status" value="1"/>
</dbReference>
<evidence type="ECO:0000256" key="3">
    <source>
        <dbReference type="ARBA" id="ARBA00022750"/>
    </source>
</evidence>
<evidence type="ECO:0000313" key="5">
    <source>
        <dbReference type="EMBL" id="NKE73287.1"/>
    </source>
</evidence>
<proteinExistence type="inferred from homology"/>
<evidence type="ECO:0000256" key="1">
    <source>
        <dbReference type="ARBA" id="ARBA00006814"/>
    </source>
</evidence>